<dbReference type="Proteomes" id="UP000295645">
    <property type="component" value="Unassembled WGS sequence"/>
</dbReference>
<evidence type="ECO:0000313" key="3">
    <source>
        <dbReference type="Proteomes" id="UP000295645"/>
    </source>
</evidence>
<reference evidence="2 3" key="1">
    <citation type="submission" date="2019-03" db="EMBL/GenBank/DDBJ databases">
        <title>Above-ground endophytic microbial communities from plants in different locations in the United States.</title>
        <authorList>
            <person name="Frank C."/>
        </authorList>
    </citation>
    <scope>NUCLEOTIDE SEQUENCE [LARGE SCALE GENOMIC DNA]</scope>
    <source>
        <strain evidence="2 3">LP_13_YM</strain>
    </source>
</reference>
<name>A0A4R3YNE6_9GAMM</name>
<dbReference type="EMBL" id="SMCS01000007">
    <property type="protein sequence ID" value="TCV92393.1"/>
    <property type="molecule type" value="Genomic_DNA"/>
</dbReference>
<evidence type="ECO:0000256" key="1">
    <source>
        <dbReference type="SAM" id="MobiDB-lite"/>
    </source>
</evidence>
<accession>A0A4R3YNE6</accession>
<proteinExistence type="predicted"/>
<organism evidence="2 3">
    <name type="scientific">Luteibacter rhizovicinus</name>
    <dbReference type="NCBI Taxonomy" id="242606"/>
    <lineage>
        <taxon>Bacteria</taxon>
        <taxon>Pseudomonadati</taxon>
        <taxon>Pseudomonadota</taxon>
        <taxon>Gammaproteobacteria</taxon>
        <taxon>Lysobacterales</taxon>
        <taxon>Rhodanobacteraceae</taxon>
        <taxon>Luteibacter</taxon>
    </lineage>
</organism>
<keyword evidence="3" id="KW-1185">Reference proteome</keyword>
<dbReference type="AlphaFoldDB" id="A0A4R3YNE6"/>
<feature type="region of interest" description="Disordered" evidence="1">
    <location>
        <begin position="1"/>
        <end position="24"/>
    </location>
</feature>
<evidence type="ECO:0000313" key="2">
    <source>
        <dbReference type="EMBL" id="TCV92393.1"/>
    </source>
</evidence>
<comment type="caution">
    <text evidence="2">The sequence shown here is derived from an EMBL/GenBank/DDBJ whole genome shotgun (WGS) entry which is preliminary data.</text>
</comment>
<protein>
    <submittedName>
        <fullName evidence="2">Uncharacterized protein</fullName>
    </submittedName>
</protein>
<sequence length="48" mass="5489">MSSRSLPLGVLPEIDQREPTDKQVANRSYYKEHSVMIDVVELPPIRHG</sequence>
<gene>
    <name evidence="2" type="ORF">EC912_107101</name>
</gene>